<sequence>MTIQFFVFSVSIKKTPRQKQGILTQSSFHEPTVQEKVTDRKAVYGSQL</sequence>
<comment type="caution">
    <text evidence="1">The sequence shown here is derived from an EMBL/GenBank/DDBJ whole genome shotgun (WGS) entry which is preliminary data.</text>
</comment>
<dbReference type="EMBL" id="WMEQ01000011">
    <property type="protein sequence ID" value="MYL34770.1"/>
    <property type="molecule type" value="Genomic_DNA"/>
</dbReference>
<reference evidence="1 2" key="1">
    <citation type="submission" date="2019-11" db="EMBL/GenBank/DDBJ databases">
        <title>Genome sequences of 17 halophilic strains isolated from different environments.</title>
        <authorList>
            <person name="Furrow R.E."/>
        </authorList>
    </citation>
    <scope>NUCLEOTIDE SEQUENCE [LARGE SCALE GENOMIC DNA]</scope>
    <source>
        <strain evidence="1 2">22514_16_FS</strain>
    </source>
</reference>
<proteinExistence type="predicted"/>
<gene>
    <name evidence="1" type="ORF">GLW05_14335</name>
</gene>
<name>A0A6I5A200_9BACI</name>
<organism evidence="1 2">
    <name type="scientific">Pontibacillus yanchengensis</name>
    <dbReference type="NCBI Taxonomy" id="462910"/>
    <lineage>
        <taxon>Bacteria</taxon>
        <taxon>Bacillati</taxon>
        <taxon>Bacillota</taxon>
        <taxon>Bacilli</taxon>
        <taxon>Bacillales</taxon>
        <taxon>Bacillaceae</taxon>
        <taxon>Pontibacillus</taxon>
    </lineage>
</organism>
<dbReference type="OrthoDB" id="9912006at2"/>
<evidence type="ECO:0000313" key="2">
    <source>
        <dbReference type="Proteomes" id="UP000468638"/>
    </source>
</evidence>
<accession>A0A6I5A200</accession>
<dbReference type="AlphaFoldDB" id="A0A6I5A200"/>
<evidence type="ECO:0000313" key="1">
    <source>
        <dbReference type="EMBL" id="MYL34770.1"/>
    </source>
</evidence>
<dbReference type="RefSeq" id="WP_160847037.1">
    <property type="nucleotide sequence ID" value="NZ_WMEQ01000011.1"/>
</dbReference>
<dbReference type="Proteomes" id="UP000468638">
    <property type="component" value="Unassembled WGS sequence"/>
</dbReference>
<protein>
    <submittedName>
        <fullName evidence="1">Uncharacterized protein</fullName>
    </submittedName>
</protein>